<feature type="domain" description="Nudix hydrolase" evidence="2">
    <location>
        <begin position="25"/>
        <end position="206"/>
    </location>
</feature>
<dbReference type="AlphaFoldDB" id="A0A0N0VGZ2"/>
<dbReference type="InterPro" id="IPR015797">
    <property type="entry name" value="NUDIX_hydrolase-like_dom_sf"/>
</dbReference>
<dbReference type="InterPro" id="IPR020084">
    <property type="entry name" value="NUDIX_hydrolase_CS"/>
</dbReference>
<dbReference type="OMA" id="GIHGQEM"/>
<name>A0A0N0VGZ2_LEPPY</name>
<evidence type="ECO:0000256" key="1">
    <source>
        <dbReference type="ARBA" id="ARBA00022801"/>
    </source>
</evidence>
<protein>
    <recommendedName>
        <fullName evidence="2">Nudix hydrolase domain-containing protein</fullName>
    </recommendedName>
</protein>
<sequence length="235" mass="25887">MERKRSRAQEVEEKNVVIRGADGRAYRRSVQLFFVNERGHFLICCPVGGPNRNYRQTVQGGSIAGETPLETAVREAWEELGLDITQQATFITEVMPPASALSSSSPNSMPSVLGDAVLTNEQGELISEDKVALRYASKKWRKQGIFGQEMYPLLFFLPSHGIQFVQVKSRSRGVRQEFNAVYWGSLVELAQRAPPVKQQVMANVCPMVAASVLPFLTANGYSLDGVTDYCAAGPA</sequence>
<evidence type="ECO:0000313" key="4">
    <source>
        <dbReference type="Proteomes" id="UP000037923"/>
    </source>
</evidence>
<evidence type="ECO:0000313" key="3">
    <source>
        <dbReference type="EMBL" id="KPA84701.1"/>
    </source>
</evidence>
<dbReference type="EMBL" id="LGTL01000002">
    <property type="protein sequence ID" value="KPA84701.1"/>
    <property type="molecule type" value="Genomic_DNA"/>
</dbReference>
<dbReference type="Pfam" id="PF00293">
    <property type="entry name" value="NUDIX"/>
    <property type="match status" value="1"/>
</dbReference>
<organism evidence="3 4">
    <name type="scientific">Leptomonas pyrrhocoris</name>
    <name type="common">Firebug parasite</name>
    <dbReference type="NCBI Taxonomy" id="157538"/>
    <lineage>
        <taxon>Eukaryota</taxon>
        <taxon>Discoba</taxon>
        <taxon>Euglenozoa</taxon>
        <taxon>Kinetoplastea</taxon>
        <taxon>Metakinetoplastina</taxon>
        <taxon>Trypanosomatida</taxon>
        <taxon>Trypanosomatidae</taxon>
        <taxon>Leishmaniinae</taxon>
        <taxon>Leptomonas</taxon>
    </lineage>
</organism>
<accession>A0A0N0VGZ2</accession>
<dbReference type="Gene3D" id="3.90.79.10">
    <property type="entry name" value="Nucleoside Triphosphate Pyrophosphohydrolase"/>
    <property type="match status" value="1"/>
</dbReference>
<gene>
    <name evidence="3" type="ORF">ABB37_01205</name>
</gene>
<dbReference type="OrthoDB" id="447842at2759"/>
<proteinExistence type="predicted"/>
<reference evidence="3 4" key="1">
    <citation type="submission" date="2015-07" db="EMBL/GenBank/DDBJ databases">
        <title>High-quality genome of monoxenous trypanosomatid Leptomonas pyrrhocoris.</title>
        <authorList>
            <person name="Flegontov P."/>
            <person name="Butenko A."/>
            <person name="Firsov S."/>
            <person name="Vlcek C."/>
            <person name="Logacheva M.D."/>
            <person name="Field M."/>
            <person name="Filatov D."/>
            <person name="Flegontova O."/>
            <person name="Gerasimov E."/>
            <person name="Jackson A.P."/>
            <person name="Kelly S."/>
            <person name="Opperdoes F."/>
            <person name="O'Reilly A."/>
            <person name="Votypka J."/>
            <person name="Yurchenko V."/>
            <person name="Lukes J."/>
        </authorList>
    </citation>
    <scope>NUCLEOTIDE SEQUENCE [LARGE SCALE GENOMIC DNA]</scope>
    <source>
        <strain evidence="3">H10</strain>
    </source>
</reference>
<dbReference type="InterPro" id="IPR000086">
    <property type="entry name" value="NUDIX_hydrolase_dom"/>
</dbReference>
<keyword evidence="1" id="KW-0378">Hydrolase</keyword>
<dbReference type="VEuPathDB" id="TriTrypDB:LpyrH10_02_1790"/>
<comment type="caution">
    <text evidence="3">The sequence shown here is derived from an EMBL/GenBank/DDBJ whole genome shotgun (WGS) entry which is preliminary data.</text>
</comment>
<dbReference type="Proteomes" id="UP000037923">
    <property type="component" value="Unassembled WGS sequence"/>
</dbReference>
<evidence type="ECO:0000259" key="2">
    <source>
        <dbReference type="PROSITE" id="PS51462"/>
    </source>
</evidence>
<keyword evidence="4" id="KW-1185">Reference proteome</keyword>
<dbReference type="RefSeq" id="XP_015663140.1">
    <property type="nucleotide sequence ID" value="XM_015797620.1"/>
</dbReference>
<dbReference type="GeneID" id="26901500"/>
<dbReference type="GO" id="GO:0016787">
    <property type="term" value="F:hydrolase activity"/>
    <property type="evidence" value="ECO:0007669"/>
    <property type="project" value="UniProtKB-KW"/>
</dbReference>
<dbReference type="PROSITE" id="PS00893">
    <property type="entry name" value="NUDIX_BOX"/>
    <property type="match status" value="1"/>
</dbReference>
<dbReference type="PROSITE" id="PS51462">
    <property type="entry name" value="NUDIX"/>
    <property type="match status" value="1"/>
</dbReference>
<dbReference type="SUPFAM" id="SSF55811">
    <property type="entry name" value="Nudix"/>
    <property type="match status" value="1"/>
</dbReference>